<dbReference type="PANTHER" id="PTHR22674">
    <property type="entry name" value="NTPASE, KAP FAMILY P-LOOP DOMAIN-CONTAINING 1"/>
    <property type="match status" value="1"/>
</dbReference>
<dbReference type="InterPro" id="IPR052754">
    <property type="entry name" value="NTPase_KAP_P-loop"/>
</dbReference>
<reference evidence="2 3" key="1">
    <citation type="submission" date="2015-12" db="EMBL/GenBank/DDBJ databases">
        <title>Complete genome sequence of Pseudoalteromonas rubra SCSIO 6842, harboring a conjugative plasmid.</title>
        <authorList>
            <person name="Li B."/>
            <person name="Wang X."/>
        </authorList>
    </citation>
    <scope>NUCLEOTIDE SEQUENCE [LARGE SCALE GENOMIC DNA]</scope>
    <source>
        <strain evidence="2 3">SCSIO 6842</strain>
    </source>
</reference>
<evidence type="ECO:0000313" key="2">
    <source>
        <dbReference type="EMBL" id="ALU45660.1"/>
    </source>
</evidence>
<dbReference type="Gene3D" id="3.40.50.300">
    <property type="entry name" value="P-loop containing nucleotide triphosphate hydrolases"/>
    <property type="match status" value="1"/>
</dbReference>
<gene>
    <name evidence="2" type="ORF">AT705_22235</name>
</gene>
<dbReference type="InterPro" id="IPR027417">
    <property type="entry name" value="P-loop_NTPase"/>
</dbReference>
<dbReference type="EMBL" id="CP013612">
    <property type="protein sequence ID" value="ALU45660.1"/>
    <property type="molecule type" value="Genomic_DNA"/>
</dbReference>
<dbReference type="InterPro" id="IPR011646">
    <property type="entry name" value="KAP_P-loop"/>
</dbReference>
<dbReference type="Pfam" id="PF07693">
    <property type="entry name" value="KAP_NTPase"/>
    <property type="match status" value="1"/>
</dbReference>
<proteinExistence type="predicted"/>
<feature type="domain" description="KAP NTPase" evidence="1">
    <location>
        <begin position="31"/>
        <end position="330"/>
    </location>
</feature>
<evidence type="ECO:0000259" key="1">
    <source>
        <dbReference type="Pfam" id="PF07693"/>
    </source>
</evidence>
<dbReference type="KEGG" id="prr:AT705_22235"/>
<protein>
    <recommendedName>
        <fullName evidence="1">KAP NTPase domain-containing protein</fullName>
    </recommendedName>
</protein>
<sequence length="488" mass="56425">MAGANEFDGWKKHYSWEHCKLGNEQYGRFISSYIKAQKRPFTLNINGTWGIGKTHFLRQLYTQLRYIDEAPVVYINAWESDFSKDPLLVIVSEITSQLVAQHEGYRAHEYEQKVNETVKKIWNSMLEIGGCAAALSGLGPIYTPAKDLLTANTASDKEHSLQSLYPKQRGAVKSLKAFLSEYAEVINKKQIVVIVDELDRCRPNYAIELLETIKHFFEMPGYMFVVATDTEQLGHSIKAIYGADFNGQEYLSRFFNRSAKLPEPDKFTFSKYLVESSQIAQMLEELQLPLKLEKETPFVHISNILACIGTIYQLSLRRMEQLFAKFESIISYIGTNTYCDCHLMLQLLCEHDHPEYMYSYLEKKLSKRDTVDEKLLVKYQQKRSYGKEGSAGYAKKVRKESKDYLYIADLFAYIFILHSESAGVRRATISEASKDDTQWRKLNQVAPINEPEAFVTVGYYQLFTEKAQLNTMQFEDYFRYVELAANFE</sequence>
<dbReference type="AlphaFoldDB" id="A0A0U3IQR3"/>
<name>A0A0U3IQR3_9GAMM</name>
<dbReference type="RefSeq" id="WP_058798523.1">
    <property type="nucleotide sequence ID" value="NZ_CP013612.1"/>
</dbReference>
<evidence type="ECO:0000313" key="3">
    <source>
        <dbReference type="Proteomes" id="UP000069015"/>
    </source>
</evidence>
<dbReference type="PANTHER" id="PTHR22674:SF6">
    <property type="entry name" value="NTPASE KAP FAMILY P-LOOP DOMAIN-CONTAINING PROTEIN 1"/>
    <property type="match status" value="1"/>
</dbReference>
<accession>A0A0U3IQR3</accession>
<organism evidence="2 3">
    <name type="scientific">Pseudoalteromonas rubra</name>
    <dbReference type="NCBI Taxonomy" id="43658"/>
    <lineage>
        <taxon>Bacteria</taxon>
        <taxon>Pseudomonadati</taxon>
        <taxon>Pseudomonadota</taxon>
        <taxon>Gammaproteobacteria</taxon>
        <taxon>Alteromonadales</taxon>
        <taxon>Pseudoalteromonadaceae</taxon>
        <taxon>Pseudoalteromonas</taxon>
    </lineage>
</organism>
<dbReference type="Proteomes" id="UP000069015">
    <property type="component" value="Chromosome 2"/>
</dbReference>
<dbReference type="SUPFAM" id="SSF52540">
    <property type="entry name" value="P-loop containing nucleoside triphosphate hydrolases"/>
    <property type="match status" value="1"/>
</dbReference>